<evidence type="ECO:0000256" key="8">
    <source>
        <dbReference type="ARBA" id="ARBA00023002"/>
    </source>
</evidence>
<evidence type="ECO:0000256" key="2">
    <source>
        <dbReference type="ARBA" id="ARBA00008183"/>
    </source>
</evidence>
<evidence type="ECO:0000256" key="9">
    <source>
        <dbReference type="ARBA" id="ARBA00023004"/>
    </source>
</evidence>
<keyword evidence="11" id="KW-0496">Mitochondrion</keyword>
<dbReference type="GO" id="GO:0016226">
    <property type="term" value="P:iron-sulfur cluster assembly"/>
    <property type="evidence" value="ECO:0007669"/>
    <property type="project" value="InterPro"/>
</dbReference>
<evidence type="ECO:0000256" key="12">
    <source>
        <dbReference type="ARBA" id="ARBA00047990"/>
    </source>
</evidence>
<dbReference type="GO" id="GO:0005739">
    <property type="term" value="C:mitochondrion"/>
    <property type="evidence" value="ECO:0007669"/>
    <property type="project" value="UniProtKB-SubCell"/>
</dbReference>
<comment type="catalytic activity">
    <reaction evidence="12">
        <text>4 Fe(2+) + O2 + 4 H(+) = 4 Fe(3+) + 2 H2O</text>
        <dbReference type="Rhea" id="RHEA:11148"/>
        <dbReference type="ChEBI" id="CHEBI:15377"/>
        <dbReference type="ChEBI" id="CHEBI:15378"/>
        <dbReference type="ChEBI" id="CHEBI:15379"/>
        <dbReference type="ChEBI" id="CHEBI:29033"/>
        <dbReference type="ChEBI" id="CHEBI:29034"/>
        <dbReference type="EC" id="1.16.3.1"/>
    </reaction>
</comment>
<evidence type="ECO:0000256" key="6">
    <source>
        <dbReference type="ARBA" id="ARBA00022496"/>
    </source>
</evidence>
<dbReference type="EMBL" id="GBEZ01006724">
    <property type="protein sequence ID" value="JAC78689.1"/>
    <property type="molecule type" value="Transcribed_RNA"/>
</dbReference>
<keyword evidence="7" id="KW-0809">Transit peptide</keyword>
<dbReference type="Pfam" id="PF01491">
    <property type="entry name" value="Frataxin_Cyay"/>
    <property type="match status" value="1"/>
</dbReference>
<evidence type="ECO:0000313" key="13">
    <source>
        <dbReference type="EMBL" id="JAC78689.1"/>
    </source>
</evidence>
<dbReference type="GO" id="GO:0034986">
    <property type="term" value="F:iron chaperone activity"/>
    <property type="evidence" value="ECO:0007669"/>
    <property type="project" value="TreeGrafter"/>
</dbReference>
<sequence>MLRSFRINRQRYGCAVHLLETVLKFRSEQLTTIACSGPNAAVKGESFRKFRAAGFTTRLYSDIVDLSEKDYHRVADECMDELHDKIEVFLDDLGDSSYEVEYGMGVLTVKLGDKGTYVINKQTPNRQIWLSSPVSGPFRYDPIHGDWVYRRDSHKLHDKLEAELSELTGAYFRF</sequence>
<evidence type="ECO:0000256" key="4">
    <source>
        <dbReference type="ARBA" id="ARBA00022434"/>
    </source>
</evidence>
<dbReference type="Gene3D" id="3.30.920.10">
    <property type="entry name" value="Frataxin/CyaY"/>
    <property type="match status" value="1"/>
</dbReference>
<reference evidence="13" key="1">
    <citation type="submission" date="2014-05" db="EMBL/GenBank/DDBJ databases">
        <title>The transcriptome of the halophilic microalga Tetraselmis sp. GSL018 isolated from the Great Salt Lake, Utah.</title>
        <authorList>
            <person name="Jinkerson R.E."/>
            <person name="D'Adamo S."/>
            <person name="Posewitz M.C."/>
        </authorList>
    </citation>
    <scope>NUCLEOTIDE SEQUENCE</scope>
    <source>
        <strain evidence="13">GSL018</strain>
    </source>
</reference>
<dbReference type="GO" id="GO:0008199">
    <property type="term" value="F:ferric iron binding"/>
    <property type="evidence" value="ECO:0007669"/>
    <property type="project" value="InterPro"/>
</dbReference>
<evidence type="ECO:0000256" key="7">
    <source>
        <dbReference type="ARBA" id="ARBA00022946"/>
    </source>
</evidence>
<gene>
    <name evidence="13" type="ORF">TSPGSL018_14539</name>
</gene>
<organism evidence="13">
    <name type="scientific">Tetraselmis sp. GSL018</name>
    <dbReference type="NCBI Taxonomy" id="582737"/>
    <lineage>
        <taxon>Eukaryota</taxon>
        <taxon>Viridiplantae</taxon>
        <taxon>Chlorophyta</taxon>
        <taxon>core chlorophytes</taxon>
        <taxon>Chlorodendrophyceae</taxon>
        <taxon>Chlorodendrales</taxon>
        <taxon>Chlorodendraceae</taxon>
        <taxon>Tetraselmis</taxon>
    </lineage>
</organism>
<protein>
    <recommendedName>
        <fullName evidence="3">ferroxidase</fullName>
        <ecNumber evidence="3">1.16.3.1</ecNumber>
    </recommendedName>
</protein>
<evidence type="ECO:0000256" key="10">
    <source>
        <dbReference type="ARBA" id="ARBA00023065"/>
    </source>
</evidence>
<keyword evidence="6" id="KW-0410">Iron transport</keyword>
<dbReference type="NCBIfam" id="TIGR03421">
    <property type="entry name" value="FeS_CyaY"/>
    <property type="match status" value="1"/>
</dbReference>
<evidence type="ECO:0000256" key="11">
    <source>
        <dbReference type="ARBA" id="ARBA00023128"/>
    </source>
</evidence>
<dbReference type="InterPro" id="IPR020895">
    <property type="entry name" value="Frataxin_CS"/>
</dbReference>
<dbReference type="GO" id="GO:0008198">
    <property type="term" value="F:ferrous iron binding"/>
    <property type="evidence" value="ECO:0007669"/>
    <property type="project" value="TreeGrafter"/>
</dbReference>
<keyword evidence="10" id="KW-0406">Ion transport</keyword>
<keyword evidence="8" id="KW-0560">Oxidoreductase</keyword>
<dbReference type="GO" id="GO:0006826">
    <property type="term" value="P:iron ion transport"/>
    <property type="evidence" value="ECO:0007669"/>
    <property type="project" value="UniProtKB-KW"/>
</dbReference>
<dbReference type="InterPro" id="IPR036524">
    <property type="entry name" value="Frataxin/CyaY_sf"/>
</dbReference>
<dbReference type="EC" id="1.16.3.1" evidence="3"/>
<dbReference type="SMART" id="SM01219">
    <property type="entry name" value="Frataxin_Cyay"/>
    <property type="match status" value="1"/>
</dbReference>
<evidence type="ECO:0000256" key="5">
    <source>
        <dbReference type="ARBA" id="ARBA00022448"/>
    </source>
</evidence>
<comment type="similarity">
    <text evidence="2">Belongs to the frataxin family.</text>
</comment>
<dbReference type="PROSITE" id="PS01344">
    <property type="entry name" value="FRATAXIN_1"/>
    <property type="match status" value="1"/>
</dbReference>
<dbReference type="InterPro" id="IPR017789">
    <property type="entry name" value="Frataxin"/>
</dbReference>
<dbReference type="AlphaFoldDB" id="A0A061S6R7"/>
<keyword evidence="9" id="KW-0408">Iron</keyword>
<dbReference type="NCBIfam" id="TIGR03422">
    <property type="entry name" value="mito_frataxin"/>
    <property type="match status" value="1"/>
</dbReference>
<comment type="subcellular location">
    <subcellularLocation>
        <location evidence="1">Mitochondrion</location>
    </subcellularLocation>
</comment>
<evidence type="ECO:0000256" key="1">
    <source>
        <dbReference type="ARBA" id="ARBA00004173"/>
    </source>
</evidence>
<name>A0A061S6R7_9CHLO</name>
<dbReference type="GO" id="GO:0051537">
    <property type="term" value="F:2 iron, 2 sulfur cluster binding"/>
    <property type="evidence" value="ECO:0007669"/>
    <property type="project" value="TreeGrafter"/>
</dbReference>
<proteinExistence type="inferred from homology"/>
<dbReference type="GO" id="GO:0004322">
    <property type="term" value="F:ferroxidase activity"/>
    <property type="evidence" value="ECO:0007669"/>
    <property type="project" value="UniProtKB-EC"/>
</dbReference>
<dbReference type="CDD" id="cd00503">
    <property type="entry name" value="Frataxin"/>
    <property type="match status" value="1"/>
</dbReference>
<dbReference type="PANTHER" id="PTHR16821">
    <property type="entry name" value="FRATAXIN"/>
    <property type="match status" value="1"/>
</dbReference>
<evidence type="ECO:0000256" key="3">
    <source>
        <dbReference type="ARBA" id="ARBA00013107"/>
    </source>
</evidence>
<keyword evidence="5" id="KW-0813">Transport</keyword>
<dbReference type="PROSITE" id="PS50810">
    <property type="entry name" value="FRATAXIN_2"/>
    <property type="match status" value="1"/>
</dbReference>
<dbReference type="GO" id="GO:0006879">
    <property type="term" value="P:intracellular iron ion homeostasis"/>
    <property type="evidence" value="ECO:0007669"/>
    <property type="project" value="UniProtKB-KW"/>
</dbReference>
<keyword evidence="4" id="KW-0409">Iron storage</keyword>
<dbReference type="SUPFAM" id="SSF55387">
    <property type="entry name" value="Frataxin/Nqo15-like"/>
    <property type="match status" value="1"/>
</dbReference>
<dbReference type="PANTHER" id="PTHR16821:SF2">
    <property type="entry name" value="FRATAXIN, MITOCHONDRIAL"/>
    <property type="match status" value="1"/>
</dbReference>
<dbReference type="PRINTS" id="PR00904">
    <property type="entry name" value="FRATAXIN"/>
</dbReference>
<dbReference type="InterPro" id="IPR002908">
    <property type="entry name" value="Frataxin/CyaY"/>
</dbReference>
<accession>A0A061S6R7</accession>